<evidence type="ECO:0000313" key="4">
    <source>
        <dbReference type="Proteomes" id="UP000024635"/>
    </source>
</evidence>
<protein>
    <submittedName>
        <fullName evidence="3">Uncharacterized protein</fullName>
    </submittedName>
</protein>
<reference evidence="4" key="1">
    <citation type="journal article" date="2015" name="Nat. Genet.">
        <title>The genome and transcriptome of the zoonotic hookworm Ancylostoma ceylanicum identify infection-specific gene families.</title>
        <authorList>
            <person name="Schwarz E.M."/>
            <person name="Hu Y."/>
            <person name="Antoshechkin I."/>
            <person name="Miller M.M."/>
            <person name="Sternberg P.W."/>
            <person name="Aroian R.V."/>
        </authorList>
    </citation>
    <scope>NUCLEOTIDE SEQUENCE</scope>
    <source>
        <strain evidence="4">HY135</strain>
    </source>
</reference>
<feature type="chain" id="PRO_5001489351" evidence="2">
    <location>
        <begin position="23"/>
        <end position="81"/>
    </location>
</feature>
<dbReference type="AlphaFoldDB" id="A0A016SEJ0"/>
<evidence type="ECO:0000313" key="3">
    <source>
        <dbReference type="EMBL" id="EYB88714.1"/>
    </source>
</evidence>
<dbReference type="EMBL" id="JARK01001578">
    <property type="protein sequence ID" value="EYB88714.1"/>
    <property type="molecule type" value="Genomic_DNA"/>
</dbReference>
<keyword evidence="2" id="KW-0732">Signal</keyword>
<dbReference type="Proteomes" id="UP000024635">
    <property type="component" value="Unassembled WGS sequence"/>
</dbReference>
<proteinExistence type="predicted"/>
<name>A0A016SEJ0_9BILA</name>
<feature type="region of interest" description="Disordered" evidence="1">
    <location>
        <begin position="58"/>
        <end position="81"/>
    </location>
</feature>
<keyword evidence="4" id="KW-1185">Reference proteome</keyword>
<feature type="signal peptide" evidence="2">
    <location>
        <begin position="1"/>
        <end position="22"/>
    </location>
</feature>
<comment type="caution">
    <text evidence="3">The sequence shown here is derived from an EMBL/GenBank/DDBJ whole genome shotgun (WGS) entry which is preliminary data.</text>
</comment>
<organism evidence="3 4">
    <name type="scientific">Ancylostoma ceylanicum</name>
    <dbReference type="NCBI Taxonomy" id="53326"/>
    <lineage>
        <taxon>Eukaryota</taxon>
        <taxon>Metazoa</taxon>
        <taxon>Ecdysozoa</taxon>
        <taxon>Nematoda</taxon>
        <taxon>Chromadorea</taxon>
        <taxon>Rhabditida</taxon>
        <taxon>Rhabditina</taxon>
        <taxon>Rhabditomorpha</taxon>
        <taxon>Strongyloidea</taxon>
        <taxon>Ancylostomatidae</taxon>
        <taxon>Ancylostomatinae</taxon>
        <taxon>Ancylostoma</taxon>
    </lineage>
</organism>
<sequence>MGDDSFFLLAITLLMLNPKTFDMGQTLCTSGIQPHNELKTAASVLQWASVAVTYPRTRKARGTTPPLMQESSPEQRIMDCS</sequence>
<gene>
    <name evidence="3" type="primary">Acey_s0242.g3409</name>
    <name evidence="3" type="ORF">Y032_0242g3409</name>
</gene>
<accession>A0A016SEJ0</accession>
<evidence type="ECO:0000256" key="1">
    <source>
        <dbReference type="SAM" id="MobiDB-lite"/>
    </source>
</evidence>
<evidence type="ECO:0000256" key="2">
    <source>
        <dbReference type="SAM" id="SignalP"/>
    </source>
</evidence>